<feature type="compositionally biased region" description="Pro residues" evidence="10">
    <location>
        <begin position="1444"/>
        <end position="1453"/>
    </location>
</feature>
<evidence type="ECO:0000313" key="13">
    <source>
        <dbReference type="EMBL" id="PHH62910.1"/>
    </source>
</evidence>
<evidence type="ECO:0000256" key="9">
    <source>
        <dbReference type="SAM" id="Coils"/>
    </source>
</evidence>
<evidence type="ECO:0000256" key="6">
    <source>
        <dbReference type="ARBA" id="ARBA00023242"/>
    </source>
</evidence>
<dbReference type="GO" id="GO:0006325">
    <property type="term" value="P:chromatin organization"/>
    <property type="evidence" value="ECO:0007669"/>
    <property type="project" value="UniProtKB-KW"/>
</dbReference>
<comment type="similarity">
    <text evidence="2">Belongs to the EAF1 family.</text>
</comment>
<dbReference type="InterPro" id="IPR009057">
    <property type="entry name" value="Homeodomain-like_sf"/>
</dbReference>
<evidence type="ECO:0000256" key="10">
    <source>
        <dbReference type="SAM" id="MobiDB-lite"/>
    </source>
</evidence>
<accession>A0A2C5Y663</accession>
<feature type="compositionally biased region" description="Low complexity" evidence="10">
    <location>
        <begin position="1257"/>
        <end position="1268"/>
    </location>
</feature>
<dbReference type="GO" id="GO:0005634">
    <property type="term" value="C:nucleus"/>
    <property type="evidence" value="ECO:0007669"/>
    <property type="project" value="UniProtKB-SubCell"/>
</dbReference>
<feature type="compositionally biased region" description="Polar residues" evidence="10">
    <location>
        <begin position="1527"/>
        <end position="1544"/>
    </location>
</feature>
<keyword evidence="3" id="KW-0227">DNA damage</keyword>
<feature type="compositionally biased region" description="Basic and acidic residues" evidence="10">
    <location>
        <begin position="296"/>
        <end position="311"/>
    </location>
</feature>
<evidence type="ECO:0000313" key="14">
    <source>
        <dbReference type="Proteomes" id="UP000226192"/>
    </source>
</evidence>
<dbReference type="Gene3D" id="1.10.10.60">
    <property type="entry name" value="Homeodomain-like"/>
    <property type="match status" value="1"/>
</dbReference>
<feature type="region of interest" description="Disordered" evidence="10">
    <location>
        <begin position="1039"/>
        <end position="1074"/>
    </location>
</feature>
<dbReference type="SMART" id="SM00717">
    <property type="entry name" value="SANT"/>
    <property type="match status" value="1"/>
</dbReference>
<dbReference type="SUPFAM" id="SSF46689">
    <property type="entry name" value="Homeodomain-like"/>
    <property type="match status" value="1"/>
</dbReference>
<dbReference type="STRING" id="1399860.A0A2C5Y663"/>
<feature type="coiled-coil region" evidence="9">
    <location>
        <begin position="976"/>
        <end position="1003"/>
    </location>
</feature>
<feature type="compositionally biased region" description="Pro residues" evidence="10">
    <location>
        <begin position="1245"/>
        <end position="1256"/>
    </location>
</feature>
<dbReference type="SMART" id="SM00573">
    <property type="entry name" value="HSA"/>
    <property type="match status" value="1"/>
</dbReference>
<feature type="compositionally biased region" description="Basic and acidic residues" evidence="10">
    <location>
        <begin position="202"/>
        <end position="214"/>
    </location>
</feature>
<feature type="compositionally biased region" description="Basic and acidic residues" evidence="10">
    <location>
        <begin position="319"/>
        <end position="336"/>
    </location>
</feature>
<organism evidence="13 14">
    <name type="scientific">Ophiocordyceps australis</name>
    <dbReference type="NCBI Taxonomy" id="1399860"/>
    <lineage>
        <taxon>Eukaryota</taxon>
        <taxon>Fungi</taxon>
        <taxon>Dikarya</taxon>
        <taxon>Ascomycota</taxon>
        <taxon>Pezizomycotina</taxon>
        <taxon>Sordariomycetes</taxon>
        <taxon>Hypocreomycetidae</taxon>
        <taxon>Hypocreales</taxon>
        <taxon>Ophiocordycipitaceae</taxon>
        <taxon>Ophiocordyceps</taxon>
    </lineage>
</organism>
<feature type="compositionally biased region" description="Polar residues" evidence="10">
    <location>
        <begin position="512"/>
        <end position="524"/>
    </location>
</feature>
<evidence type="ECO:0000256" key="3">
    <source>
        <dbReference type="ARBA" id="ARBA00022763"/>
    </source>
</evidence>
<evidence type="ECO:0000256" key="4">
    <source>
        <dbReference type="ARBA" id="ARBA00022853"/>
    </source>
</evidence>
<gene>
    <name evidence="13" type="ORF">CDD81_6543</name>
</gene>
<dbReference type="OrthoDB" id="5364245at2759"/>
<dbReference type="PROSITE" id="PS50090">
    <property type="entry name" value="MYB_LIKE"/>
    <property type="match status" value="1"/>
</dbReference>
<keyword evidence="9" id="KW-0175">Coiled coil</keyword>
<feature type="compositionally biased region" description="Low complexity" evidence="10">
    <location>
        <begin position="1454"/>
        <end position="1483"/>
    </location>
</feature>
<feature type="region of interest" description="Disordered" evidence="10">
    <location>
        <begin position="1174"/>
        <end position="1193"/>
    </location>
</feature>
<feature type="compositionally biased region" description="Low complexity" evidence="10">
    <location>
        <begin position="1047"/>
        <end position="1057"/>
    </location>
</feature>
<dbReference type="GO" id="GO:0006281">
    <property type="term" value="P:DNA repair"/>
    <property type="evidence" value="ECO:0007669"/>
    <property type="project" value="UniProtKB-KW"/>
</dbReference>
<feature type="domain" description="HSA" evidence="12">
    <location>
        <begin position="638"/>
        <end position="718"/>
    </location>
</feature>
<comment type="subcellular location">
    <subcellularLocation>
        <location evidence="1">Nucleus</location>
    </subcellularLocation>
</comment>
<dbReference type="Pfam" id="PF13921">
    <property type="entry name" value="Myb_DNA-bind_6"/>
    <property type="match status" value="1"/>
</dbReference>
<feature type="region of interest" description="Disordered" evidence="10">
    <location>
        <begin position="1203"/>
        <end position="1290"/>
    </location>
</feature>
<dbReference type="GO" id="GO:0003682">
    <property type="term" value="F:chromatin binding"/>
    <property type="evidence" value="ECO:0007669"/>
    <property type="project" value="TreeGrafter"/>
</dbReference>
<feature type="domain" description="Myb-like" evidence="11">
    <location>
        <begin position="910"/>
        <end position="964"/>
    </location>
</feature>
<sequence>MTEVGPSSDLSRNLQSRRNECSAIVTSRKRKLRELFAVATHVSTLPNDGFANPDAPAATAAEWQFLQASDIMQGKTLNESNIPARPNLSLDKIRQSFAEAIQIKKAKAASSESTSKNTAKPCSGTQLHEAVTVNSDGPVAAVPLDNSVKPLAPVPSPSVAAPKSAQIKSIDGALGNGCKPAMDPGTTEAQTGRDGAQKASRPRRDAETEEEASRRSAQVKFIPGTKGSPTTAPEGLVSKASHVKPPLERTNNVDAVDARRGSNGSLSIKLPSDTAKVPETMSTPGSTAASAATPAVHDHSTDTSPDHEGVRCVEAVEATVERASKSEAEEKQESVKVSRPTSSSAQDELLQKAIQSSIHSPKKGLTAPTTHVGANKVQDGATAATKNHKKDSCTTQAPLPPPCSSPRPLKTPLKSQKADSDKMTASIVEEKQQDGRNSSNRGSEEHHTPVQSPPAPSPVEKNRQDQPQVSERAVTRVSSGALRRKSVNEIVGAMSRSAPCSSREVTKRSHDQLTPVTSTPQSPASRVRSIAAKRKVRVKGHAPKVLFGKQPKRHEDKALASGHKESVQASDDYYTPLFVQNFTMASKWMQPLDRMLFQASKTISSPDASLVIEDHQFCKVLRRVYHLQQHEKWCLRQPKRCAEPVRPPSHMDVLIQEMKWMRTDFREERKWKMCIARTLATACAEWVEASAEERLLLQVAAAVGPKRQASMQEEMAMQVDAEDFEMQTSTVLSPPGEDKCAQGMDMMDDLAEAISPSALFALHDDDVVFGMQRTAAADKLLNELPMYGAPLNTAAQQDAKVDYDADAHWRRPALPLSKYVEGEMRLVESPRLQKRTRYVFRDEDSADEEEESVEGQLGVSAVLAPRASEVSLFSPDCKAIRDRLHAGHQFRPPSEFPMPLQSFFECRSSSQWTLAEDDELRGLVREYSYNWSLISTMLGSRSIFSGGAERRTPWECFERWINLEGLPADMQKTQYFKAYNARIESAQRLIAQQNQQAAQQANTAGTSIAAVRRRPTIPMRVERRRNQKHLTMIEAMRKLAKKRETAAQKQQHSASQHPNKKANDNYPRGTARTPQEYSLLRWERDQALAEKVVQYTQRHEAQKRALLQAQARAQSQGTGVNVSVGSAVGRQVAQQYAANQMRRMSMQPASNGVGLGPMGGAAGLHVNGVAQAQMQSALQPQHRMPVPNQPPDANLMLRAQRISEQQRAAVQHQHQQQQVLAQQQQQQHHQHQHLAQPLAPQQQQQPPPPPPPPPPQQQQQSQQQPRQATPGTPGPAASQHSSPPLRNGVNALGQASFVNNAQALMASYTATTATMNGHATPQTNGLHMASPVSVSSPGPRPHAQLTPVMSAQLSQLEASIRAKNPNMPPDHVRQLATGELTRALMTQRQNAMNAAAGQPGQTSLPNGMTATTSPHQYAALLRQQQQQQQQQRHIQQQHVQPPQQRHPPQPQPHPHAQQQQQRPPQQLQHQQRAVQLQHQQLQQSPVVAASPTPNQPVAPVALPPATSTPTPTLTPTAAAASPALSHQRPSSGSATPSNMANGSN</sequence>
<feature type="compositionally biased region" description="Low complexity" evidence="10">
    <location>
        <begin position="1497"/>
        <end position="1525"/>
    </location>
</feature>
<evidence type="ECO:0000256" key="2">
    <source>
        <dbReference type="ARBA" id="ARBA00008913"/>
    </source>
</evidence>
<feature type="compositionally biased region" description="Basic and acidic residues" evidence="10">
    <location>
        <begin position="416"/>
        <end position="434"/>
    </location>
</feature>
<dbReference type="PROSITE" id="PS51204">
    <property type="entry name" value="HSA"/>
    <property type="match status" value="1"/>
</dbReference>
<evidence type="ECO:0000256" key="1">
    <source>
        <dbReference type="ARBA" id="ARBA00004123"/>
    </source>
</evidence>
<feature type="region of interest" description="Disordered" evidence="10">
    <location>
        <begin position="1391"/>
        <end position="1544"/>
    </location>
</feature>
<dbReference type="GO" id="GO:0035267">
    <property type="term" value="C:NuA4 histone acetyltransferase complex"/>
    <property type="evidence" value="ECO:0007669"/>
    <property type="project" value="TreeGrafter"/>
</dbReference>
<feature type="compositionally biased region" description="Polar residues" evidence="10">
    <location>
        <begin position="1399"/>
        <end position="1415"/>
    </location>
</feature>
<evidence type="ECO:0000256" key="8">
    <source>
        <dbReference type="ARBA" id="ARBA00029670"/>
    </source>
</evidence>
<keyword evidence="14" id="KW-1185">Reference proteome</keyword>
<feature type="compositionally biased region" description="Low complexity" evidence="10">
    <location>
        <begin position="282"/>
        <end position="295"/>
    </location>
</feature>
<feature type="compositionally biased region" description="Low complexity" evidence="10">
    <location>
        <begin position="1205"/>
        <end position="1244"/>
    </location>
</feature>
<name>A0A2C5Y663_9HYPO</name>
<dbReference type="InterPro" id="IPR001005">
    <property type="entry name" value="SANT/Myb"/>
</dbReference>
<protein>
    <recommendedName>
        <fullName evidence="8">Vacuolar import and degradation protein 21</fullName>
    </recommendedName>
</protein>
<comment type="function">
    <text evidence="7">Component of the NuA4 histone acetyltransferase complex which is involved in transcriptional activation of selected genes principally by acetylation of nucleosomal histone H4 and H2A. The NuA4 complex is also involved in DNA repair.</text>
</comment>
<evidence type="ECO:0000259" key="11">
    <source>
        <dbReference type="PROSITE" id="PS50090"/>
    </source>
</evidence>
<proteinExistence type="inferred from homology"/>
<feature type="compositionally biased region" description="Low complexity" evidence="10">
    <location>
        <begin position="1420"/>
        <end position="1443"/>
    </location>
</feature>
<keyword evidence="6" id="KW-0539">Nucleus</keyword>
<keyword evidence="5" id="KW-0234">DNA repair</keyword>
<dbReference type="PANTHER" id="PTHR46459:SF1">
    <property type="entry name" value="E1A-BINDING PROTEIN P400"/>
    <property type="match status" value="1"/>
</dbReference>
<feature type="region of interest" description="Disordered" evidence="10">
    <location>
        <begin position="1"/>
        <end position="22"/>
    </location>
</feature>
<evidence type="ECO:0000259" key="12">
    <source>
        <dbReference type="PROSITE" id="PS51204"/>
    </source>
</evidence>
<dbReference type="Pfam" id="PF07529">
    <property type="entry name" value="HSA"/>
    <property type="match status" value="1"/>
</dbReference>
<dbReference type="Proteomes" id="UP000226192">
    <property type="component" value="Unassembled WGS sequence"/>
</dbReference>
<feature type="region of interest" description="Disordered" evidence="10">
    <location>
        <begin position="1316"/>
        <end position="1344"/>
    </location>
</feature>
<keyword evidence="4" id="KW-0156">Chromatin regulator</keyword>
<evidence type="ECO:0000256" key="7">
    <source>
        <dbReference type="ARBA" id="ARBA00025178"/>
    </source>
</evidence>
<dbReference type="InterPro" id="IPR014012">
    <property type="entry name" value="HSA_dom"/>
</dbReference>
<feature type="region of interest" description="Disordered" evidence="10">
    <location>
        <begin position="495"/>
        <end position="528"/>
    </location>
</feature>
<dbReference type="CDD" id="cd00167">
    <property type="entry name" value="SANT"/>
    <property type="match status" value="1"/>
</dbReference>
<reference evidence="13 14" key="1">
    <citation type="submission" date="2017-06" db="EMBL/GenBank/DDBJ databases">
        <title>Ant-infecting Ophiocordyceps genomes reveal a high diversity of potential behavioral manipulation genes and a possible major role for enterotoxins.</title>
        <authorList>
            <person name="De Bekker C."/>
            <person name="Evans H.C."/>
            <person name="Brachmann A."/>
            <person name="Hughes D.P."/>
        </authorList>
    </citation>
    <scope>NUCLEOTIDE SEQUENCE [LARGE SCALE GENOMIC DNA]</scope>
    <source>
        <strain evidence="13 14">Map64</strain>
    </source>
</reference>
<comment type="caution">
    <text evidence="13">The sequence shown here is derived from an EMBL/GenBank/DDBJ whole genome shotgun (WGS) entry which is preliminary data.</text>
</comment>
<feature type="region of interest" description="Disordered" evidence="10">
    <location>
        <begin position="171"/>
        <end position="481"/>
    </location>
</feature>
<evidence type="ECO:0000256" key="5">
    <source>
        <dbReference type="ARBA" id="ARBA00023204"/>
    </source>
</evidence>
<dbReference type="PANTHER" id="PTHR46459">
    <property type="entry name" value="E1A-BINDING PROTEIN P400-RELATED"/>
    <property type="match status" value="1"/>
</dbReference>
<dbReference type="EMBL" id="NJET01000060">
    <property type="protein sequence ID" value="PHH62910.1"/>
    <property type="molecule type" value="Genomic_DNA"/>
</dbReference>
<feature type="compositionally biased region" description="Polar residues" evidence="10">
    <location>
        <begin position="1316"/>
        <end position="1325"/>
    </location>
</feature>